<keyword evidence="3" id="KW-1185">Reference proteome</keyword>
<evidence type="ECO:0000313" key="2">
    <source>
        <dbReference type="EMBL" id="MFC7321963.1"/>
    </source>
</evidence>
<organism evidence="2 3">
    <name type="scientific">Halobacillus campisalis</name>
    <dbReference type="NCBI Taxonomy" id="435909"/>
    <lineage>
        <taxon>Bacteria</taxon>
        <taxon>Bacillati</taxon>
        <taxon>Bacillota</taxon>
        <taxon>Bacilli</taxon>
        <taxon>Bacillales</taxon>
        <taxon>Bacillaceae</taxon>
        <taxon>Halobacillus</taxon>
    </lineage>
</organism>
<comment type="caution">
    <text evidence="2">The sequence shown here is derived from an EMBL/GenBank/DDBJ whole genome shotgun (WGS) entry which is preliminary data.</text>
</comment>
<evidence type="ECO:0000313" key="3">
    <source>
        <dbReference type="Proteomes" id="UP001596494"/>
    </source>
</evidence>
<gene>
    <name evidence="2" type="ORF">ACFQMN_13835</name>
</gene>
<keyword evidence="1" id="KW-0175">Coiled coil</keyword>
<feature type="coiled-coil region" evidence="1">
    <location>
        <begin position="8"/>
        <end position="66"/>
    </location>
</feature>
<reference evidence="3" key="1">
    <citation type="journal article" date="2019" name="Int. J. Syst. Evol. Microbiol.">
        <title>The Global Catalogue of Microorganisms (GCM) 10K type strain sequencing project: providing services to taxonomists for standard genome sequencing and annotation.</title>
        <authorList>
            <consortium name="The Broad Institute Genomics Platform"/>
            <consortium name="The Broad Institute Genome Sequencing Center for Infectious Disease"/>
            <person name="Wu L."/>
            <person name="Ma J."/>
        </authorList>
    </citation>
    <scope>NUCLEOTIDE SEQUENCE [LARGE SCALE GENOMIC DNA]</scope>
    <source>
        <strain evidence="3">CCUG 73951</strain>
    </source>
</reference>
<accession>A0ABW2K769</accession>
<dbReference type="Proteomes" id="UP001596494">
    <property type="component" value="Unassembled WGS sequence"/>
</dbReference>
<evidence type="ECO:0000256" key="1">
    <source>
        <dbReference type="SAM" id="Coils"/>
    </source>
</evidence>
<name>A0ABW2K769_9BACI</name>
<sequence length="205" mass="24086">MNIKQTFAKQVEQETKQFRKDVEKMEKSDNPYYTDDVVAYETDQRRQELESRVSEINSQFEKEIDAQIEQQERVAARSTFRPTTADKQLVDEYIQELIADATFAYTDSDRLEALDKFEEKIGHFEEGGLYEVKKRLPEVARSLQGNEFMQKKLRGIHRTFSELQTPEKELLDDLKDAKSTGVDMTFRRLKMTHKAYNAQQKARKG</sequence>
<protein>
    <submittedName>
        <fullName evidence="2">Uncharacterized protein</fullName>
    </submittedName>
</protein>
<dbReference type="RefSeq" id="WP_289215888.1">
    <property type="nucleotide sequence ID" value="NZ_JAPVRC010000004.1"/>
</dbReference>
<dbReference type="EMBL" id="JBHTBY010000011">
    <property type="protein sequence ID" value="MFC7321963.1"/>
    <property type="molecule type" value="Genomic_DNA"/>
</dbReference>
<proteinExistence type="predicted"/>